<evidence type="ECO:0000313" key="3">
    <source>
        <dbReference type="Proteomes" id="UP000494256"/>
    </source>
</evidence>
<evidence type="ECO:0000256" key="1">
    <source>
        <dbReference type="SAM" id="MobiDB-lite"/>
    </source>
</evidence>
<feature type="region of interest" description="Disordered" evidence="1">
    <location>
        <begin position="70"/>
        <end position="91"/>
    </location>
</feature>
<organism evidence="2 3">
    <name type="scientific">Arctia plantaginis</name>
    <name type="common">Wood tiger moth</name>
    <name type="synonym">Phalaena plantaginis</name>
    <dbReference type="NCBI Taxonomy" id="874455"/>
    <lineage>
        <taxon>Eukaryota</taxon>
        <taxon>Metazoa</taxon>
        <taxon>Ecdysozoa</taxon>
        <taxon>Arthropoda</taxon>
        <taxon>Hexapoda</taxon>
        <taxon>Insecta</taxon>
        <taxon>Pterygota</taxon>
        <taxon>Neoptera</taxon>
        <taxon>Endopterygota</taxon>
        <taxon>Lepidoptera</taxon>
        <taxon>Glossata</taxon>
        <taxon>Ditrysia</taxon>
        <taxon>Noctuoidea</taxon>
        <taxon>Erebidae</taxon>
        <taxon>Arctiinae</taxon>
        <taxon>Arctia</taxon>
    </lineage>
</organism>
<dbReference type="EMBL" id="CADEBD010000299">
    <property type="protein sequence ID" value="CAB3235370.1"/>
    <property type="molecule type" value="Genomic_DNA"/>
</dbReference>
<comment type="caution">
    <text evidence="2">The sequence shown here is derived from an EMBL/GenBank/DDBJ whole genome shotgun (WGS) entry which is preliminary data.</text>
</comment>
<evidence type="ECO:0000313" key="2">
    <source>
        <dbReference type="EMBL" id="CAB3235370.1"/>
    </source>
</evidence>
<proteinExistence type="predicted"/>
<gene>
    <name evidence="2" type="ORF">APLA_LOCUS6982</name>
</gene>
<protein>
    <submittedName>
        <fullName evidence="2">Uncharacterized protein</fullName>
    </submittedName>
</protein>
<dbReference type="Proteomes" id="UP000494256">
    <property type="component" value="Unassembled WGS sequence"/>
</dbReference>
<dbReference type="AlphaFoldDB" id="A0A8S0ZQE9"/>
<sequence length="91" mass="9397">MLEDNCDLDGGSRDVLDPQYQDSIEGDSDSLDDNCSIVPRCRVVALSGPQLIRDSWSAFGGVGDKSAVAHKAAATDSSAAPAASHTPAHLA</sequence>
<dbReference type="OrthoDB" id="7477261at2759"/>
<accession>A0A8S0ZQE9</accession>
<name>A0A8S0ZQE9_ARCPL</name>
<feature type="region of interest" description="Disordered" evidence="1">
    <location>
        <begin position="1"/>
        <end position="31"/>
    </location>
</feature>
<reference evidence="2 3" key="1">
    <citation type="submission" date="2020-04" db="EMBL/GenBank/DDBJ databases">
        <authorList>
            <person name="Wallbank WR R."/>
            <person name="Pardo Diaz C."/>
            <person name="Kozak K."/>
            <person name="Martin S."/>
            <person name="Jiggins C."/>
            <person name="Moest M."/>
            <person name="Warren A I."/>
            <person name="Byers J.R.P. K."/>
            <person name="Montejo-Kovacevich G."/>
            <person name="Yen C E."/>
        </authorList>
    </citation>
    <scope>NUCLEOTIDE SEQUENCE [LARGE SCALE GENOMIC DNA]</scope>
</reference>